<accession>A0A067PKS9</accession>
<feature type="region of interest" description="Disordered" evidence="1">
    <location>
        <begin position="16"/>
        <end position="53"/>
    </location>
</feature>
<reference evidence="3" key="1">
    <citation type="journal article" date="2014" name="Proc. Natl. Acad. Sci. U.S.A.">
        <title>Extensive sampling of basidiomycete genomes demonstrates inadequacy of the white-rot/brown-rot paradigm for wood decay fungi.</title>
        <authorList>
            <person name="Riley R."/>
            <person name="Salamov A.A."/>
            <person name="Brown D.W."/>
            <person name="Nagy L.G."/>
            <person name="Floudas D."/>
            <person name="Held B.W."/>
            <person name="Levasseur A."/>
            <person name="Lombard V."/>
            <person name="Morin E."/>
            <person name="Otillar R."/>
            <person name="Lindquist E.A."/>
            <person name="Sun H."/>
            <person name="LaButti K.M."/>
            <person name="Schmutz J."/>
            <person name="Jabbour D."/>
            <person name="Luo H."/>
            <person name="Baker S.E."/>
            <person name="Pisabarro A.G."/>
            <person name="Walton J.D."/>
            <person name="Blanchette R.A."/>
            <person name="Henrissat B."/>
            <person name="Martin F."/>
            <person name="Cullen D."/>
            <person name="Hibbett D.S."/>
            <person name="Grigoriev I.V."/>
        </authorList>
    </citation>
    <scope>NUCLEOTIDE SEQUENCE [LARGE SCALE GENOMIC DNA]</scope>
    <source>
        <strain evidence="3">MUCL 33604</strain>
    </source>
</reference>
<dbReference type="EMBL" id="KL197725">
    <property type="protein sequence ID" value="KDQ55493.1"/>
    <property type="molecule type" value="Genomic_DNA"/>
</dbReference>
<proteinExistence type="predicted"/>
<organism evidence="2 3">
    <name type="scientific">Jaapia argillacea MUCL 33604</name>
    <dbReference type="NCBI Taxonomy" id="933084"/>
    <lineage>
        <taxon>Eukaryota</taxon>
        <taxon>Fungi</taxon>
        <taxon>Dikarya</taxon>
        <taxon>Basidiomycota</taxon>
        <taxon>Agaricomycotina</taxon>
        <taxon>Agaricomycetes</taxon>
        <taxon>Agaricomycetidae</taxon>
        <taxon>Jaapiales</taxon>
        <taxon>Jaapiaceae</taxon>
        <taxon>Jaapia</taxon>
    </lineage>
</organism>
<evidence type="ECO:0000313" key="2">
    <source>
        <dbReference type="EMBL" id="KDQ55493.1"/>
    </source>
</evidence>
<dbReference type="AlphaFoldDB" id="A0A067PKS9"/>
<protein>
    <submittedName>
        <fullName evidence="2">Uncharacterized protein</fullName>
    </submittedName>
</protein>
<name>A0A067PKS9_9AGAM</name>
<keyword evidence="3" id="KW-1185">Reference proteome</keyword>
<feature type="region of interest" description="Disordered" evidence="1">
    <location>
        <begin position="70"/>
        <end position="97"/>
    </location>
</feature>
<feature type="compositionally biased region" description="Basic residues" evidence="1">
    <location>
        <begin position="73"/>
        <end position="84"/>
    </location>
</feature>
<sequence>MPVDSSDLLFKVINLSPRIKPSTSNNEQPYQHITHQPVPTPPHPAHSSEQPSEISKRIFLRLLLLLTTTCRRSSTHRRRSRPHTHPSPTHPRLCLLT</sequence>
<feature type="compositionally biased region" description="Low complexity" evidence="1">
    <location>
        <begin position="86"/>
        <end position="97"/>
    </location>
</feature>
<dbReference type="InParanoid" id="A0A067PKS9"/>
<gene>
    <name evidence="2" type="ORF">JAAARDRAFT_338048</name>
</gene>
<evidence type="ECO:0000313" key="3">
    <source>
        <dbReference type="Proteomes" id="UP000027265"/>
    </source>
</evidence>
<feature type="compositionally biased region" description="Polar residues" evidence="1">
    <location>
        <begin position="21"/>
        <end position="34"/>
    </location>
</feature>
<evidence type="ECO:0000256" key="1">
    <source>
        <dbReference type="SAM" id="MobiDB-lite"/>
    </source>
</evidence>
<dbReference type="Proteomes" id="UP000027265">
    <property type="component" value="Unassembled WGS sequence"/>
</dbReference>
<dbReference type="HOGENOM" id="CLU_2346994_0_0_1"/>